<dbReference type="InterPro" id="IPR036291">
    <property type="entry name" value="NAD(P)-bd_dom_sf"/>
</dbReference>
<evidence type="ECO:0000259" key="2">
    <source>
        <dbReference type="Pfam" id="PF13460"/>
    </source>
</evidence>
<protein>
    <recommendedName>
        <fullName evidence="2">NAD(P)-binding domain-containing protein</fullName>
    </recommendedName>
</protein>
<comment type="similarity">
    <text evidence="1">Belongs to the avfA family.</text>
</comment>
<proteinExistence type="inferred from homology"/>
<dbReference type="EMBL" id="PQXK01001432">
    <property type="protein sequence ID" value="TGO31384.1"/>
    <property type="molecule type" value="Genomic_DNA"/>
</dbReference>
<dbReference type="PANTHER" id="PTHR15020">
    <property type="entry name" value="FLAVIN REDUCTASE-RELATED"/>
    <property type="match status" value="1"/>
</dbReference>
<dbReference type="PANTHER" id="PTHR15020:SF50">
    <property type="entry name" value="UPF0659 PROTEIN YMR090W"/>
    <property type="match status" value="1"/>
</dbReference>
<name>A0A4Z1G340_9HELO</name>
<gene>
    <name evidence="3" type="ORF">BHYA_1438g00010</name>
</gene>
<sequence length="254" mass="28065">MTRFAILGATGATGQQLVKQLLKSPEHELNLYIRSKSKLLKIFPNIETDGRVQLFEGSMNDLELLGSCIYSTQAVFSVLAINDNVPGMTIAYDAAASILGALRLLKNKGQATHQQRIVVLSSESVNERLQRSSSFKHWIVYRAFWHVYKDLERAEDLYIQAAKDSGDIDVKFIHPGAILEGEQSGTVQLSEEHFNDAVNYGDVAAAMIQAGEISNLRGTNFGVVVNGKPVTPSLSLLYVIFRGLVSTYFPWLLS</sequence>
<evidence type="ECO:0000256" key="1">
    <source>
        <dbReference type="ARBA" id="ARBA00038376"/>
    </source>
</evidence>
<dbReference type="Gene3D" id="3.40.50.720">
    <property type="entry name" value="NAD(P)-binding Rossmann-like Domain"/>
    <property type="match status" value="1"/>
</dbReference>
<organism evidence="3 4">
    <name type="scientific">Botrytis hyacinthi</name>
    <dbReference type="NCBI Taxonomy" id="278943"/>
    <lineage>
        <taxon>Eukaryota</taxon>
        <taxon>Fungi</taxon>
        <taxon>Dikarya</taxon>
        <taxon>Ascomycota</taxon>
        <taxon>Pezizomycotina</taxon>
        <taxon>Leotiomycetes</taxon>
        <taxon>Helotiales</taxon>
        <taxon>Sclerotiniaceae</taxon>
        <taxon>Botrytis</taxon>
    </lineage>
</organism>
<accession>A0A4Z1G340</accession>
<dbReference type="Proteomes" id="UP000297814">
    <property type="component" value="Unassembled WGS sequence"/>
</dbReference>
<comment type="caution">
    <text evidence="3">The sequence shown here is derived from an EMBL/GenBank/DDBJ whole genome shotgun (WGS) entry which is preliminary data.</text>
</comment>
<dbReference type="InterPro" id="IPR016040">
    <property type="entry name" value="NAD(P)-bd_dom"/>
</dbReference>
<dbReference type="AlphaFoldDB" id="A0A4Z1G340"/>
<reference evidence="3 4" key="1">
    <citation type="submission" date="2017-12" db="EMBL/GenBank/DDBJ databases">
        <title>Comparative genomics of Botrytis spp.</title>
        <authorList>
            <person name="Valero-Jimenez C.A."/>
            <person name="Tapia P."/>
            <person name="Veloso J."/>
            <person name="Silva-Moreno E."/>
            <person name="Staats M."/>
            <person name="Valdes J.H."/>
            <person name="Van Kan J.A.L."/>
        </authorList>
    </citation>
    <scope>NUCLEOTIDE SEQUENCE [LARGE SCALE GENOMIC DNA]</scope>
    <source>
        <strain evidence="3 4">Bh0001</strain>
    </source>
</reference>
<evidence type="ECO:0000313" key="3">
    <source>
        <dbReference type="EMBL" id="TGO31384.1"/>
    </source>
</evidence>
<feature type="domain" description="NAD(P)-binding" evidence="2">
    <location>
        <begin position="8"/>
        <end position="210"/>
    </location>
</feature>
<keyword evidence="4" id="KW-1185">Reference proteome</keyword>
<dbReference type="Pfam" id="PF13460">
    <property type="entry name" value="NAD_binding_10"/>
    <property type="match status" value="1"/>
</dbReference>
<dbReference type="SUPFAM" id="SSF51735">
    <property type="entry name" value="NAD(P)-binding Rossmann-fold domains"/>
    <property type="match status" value="1"/>
</dbReference>
<evidence type="ECO:0000313" key="4">
    <source>
        <dbReference type="Proteomes" id="UP000297814"/>
    </source>
</evidence>